<feature type="domain" description="Bacterial Ig" evidence="2">
    <location>
        <begin position="10"/>
        <end position="61"/>
    </location>
</feature>
<sequence length="67" mass="6816">MGGSGYSGNDIGGTVTVSRDGEELGTATIQDDGSWQIDNPGYQAGDGITISIEDVAGNTSMNDYNIG</sequence>
<evidence type="ECO:0000313" key="4">
    <source>
        <dbReference type="Proteomes" id="UP000290287"/>
    </source>
</evidence>
<feature type="compositionally biased region" description="Polar residues" evidence="1">
    <location>
        <begin position="27"/>
        <end position="37"/>
    </location>
</feature>
<dbReference type="InterPro" id="IPR041498">
    <property type="entry name" value="Big_6"/>
</dbReference>
<dbReference type="InterPro" id="IPR013783">
    <property type="entry name" value="Ig-like_fold"/>
</dbReference>
<evidence type="ECO:0000313" key="3">
    <source>
        <dbReference type="EMBL" id="RXJ72559.1"/>
    </source>
</evidence>
<protein>
    <recommendedName>
        <fullName evidence="2">Bacterial Ig domain-containing protein</fullName>
    </recommendedName>
</protein>
<evidence type="ECO:0000259" key="2">
    <source>
        <dbReference type="Pfam" id="PF17936"/>
    </source>
</evidence>
<evidence type="ECO:0000256" key="1">
    <source>
        <dbReference type="SAM" id="MobiDB-lite"/>
    </source>
</evidence>
<dbReference type="EMBL" id="PEIB01000018">
    <property type="protein sequence ID" value="RXJ72559.1"/>
    <property type="molecule type" value="Genomic_DNA"/>
</dbReference>
<comment type="caution">
    <text evidence="3">The sequence shown here is derived from an EMBL/GenBank/DDBJ whole genome shotgun (WGS) entry which is preliminary data.</text>
</comment>
<keyword evidence="4" id="KW-1185">Reference proteome</keyword>
<name>A0A4Q0YTR3_9GAMM</name>
<reference evidence="3 4" key="1">
    <citation type="submission" date="2017-10" db="EMBL/GenBank/DDBJ databases">
        <title>Nyctiphanis sp. nov., isolated from the stomach of the euphausiid Nyctiphanes simplex (Hansen, 1911) in the Gulf of California.</title>
        <authorList>
            <person name="Gomez-Gil B."/>
            <person name="Aguilar-Mendez M."/>
            <person name="Lopez-Cortes A."/>
            <person name="Gomez-Gutierrez J."/>
            <person name="Roque A."/>
            <person name="Lang E."/>
            <person name="Gonzalez-Castillo A."/>
        </authorList>
    </citation>
    <scope>NUCLEOTIDE SEQUENCE [LARGE SCALE GENOMIC DNA]</scope>
    <source>
        <strain evidence="3 4">CAIM 600</strain>
    </source>
</reference>
<proteinExistence type="predicted"/>
<accession>A0A4Q0YTR3</accession>
<feature type="region of interest" description="Disordered" evidence="1">
    <location>
        <begin position="1"/>
        <end position="41"/>
    </location>
</feature>
<dbReference type="AlphaFoldDB" id="A0A4Q0YTR3"/>
<dbReference type="Pfam" id="PF17936">
    <property type="entry name" value="Big_6"/>
    <property type="match status" value="1"/>
</dbReference>
<dbReference type="Gene3D" id="2.60.40.10">
    <property type="entry name" value="Immunoglobulins"/>
    <property type="match status" value="1"/>
</dbReference>
<organism evidence="3 4">
    <name type="scientific">Veronia nyctiphanis</name>
    <dbReference type="NCBI Taxonomy" id="1278244"/>
    <lineage>
        <taxon>Bacteria</taxon>
        <taxon>Pseudomonadati</taxon>
        <taxon>Pseudomonadota</taxon>
        <taxon>Gammaproteobacteria</taxon>
        <taxon>Vibrionales</taxon>
        <taxon>Vibrionaceae</taxon>
        <taxon>Veronia</taxon>
    </lineage>
</organism>
<dbReference type="Proteomes" id="UP000290287">
    <property type="component" value="Unassembled WGS sequence"/>
</dbReference>
<gene>
    <name evidence="3" type="ORF">CS022_14705</name>
</gene>